<comment type="caution">
    <text evidence="2">The sequence shown here is derived from an EMBL/GenBank/DDBJ whole genome shotgun (WGS) entry which is preliminary data.</text>
</comment>
<dbReference type="EMBL" id="JAULSN010000001">
    <property type="protein sequence ID" value="KAK3382546.1"/>
    <property type="molecule type" value="Genomic_DNA"/>
</dbReference>
<dbReference type="AlphaFoldDB" id="A0AAE0NJ86"/>
<name>A0AAE0NJ86_9PEZI</name>
<reference evidence="2" key="1">
    <citation type="journal article" date="2023" name="Mol. Phylogenet. Evol.">
        <title>Genome-scale phylogeny and comparative genomics of the fungal order Sordariales.</title>
        <authorList>
            <person name="Hensen N."/>
            <person name="Bonometti L."/>
            <person name="Westerberg I."/>
            <person name="Brannstrom I.O."/>
            <person name="Guillou S."/>
            <person name="Cros-Aarteil S."/>
            <person name="Calhoun S."/>
            <person name="Haridas S."/>
            <person name="Kuo A."/>
            <person name="Mondo S."/>
            <person name="Pangilinan J."/>
            <person name="Riley R."/>
            <person name="LaButti K."/>
            <person name="Andreopoulos B."/>
            <person name="Lipzen A."/>
            <person name="Chen C."/>
            <person name="Yan M."/>
            <person name="Daum C."/>
            <person name="Ng V."/>
            <person name="Clum A."/>
            <person name="Steindorff A."/>
            <person name="Ohm R.A."/>
            <person name="Martin F."/>
            <person name="Silar P."/>
            <person name="Natvig D.O."/>
            <person name="Lalanne C."/>
            <person name="Gautier V."/>
            <person name="Ament-Velasquez S.L."/>
            <person name="Kruys A."/>
            <person name="Hutchinson M.I."/>
            <person name="Powell A.J."/>
            <person name="Barry K."/>
            <person name="Miller A.N."/>
            <person name="Grigoriev I.V."/>
            <person name="Debuchy R."/>
            <person name="Gladieux P."/>
            <person name="Hiltunen Thoren M."/>
            <person name="Johannesson H."/>
        </authorList>
    </citation>
    <scope>NUCLEOTIDE SEQUENCE</scope>
    <source>
        <strain evidence="2">CBS 958.72</strain>
    </source>
</reference>
<accession>A0AAE0NJ86</accession>
<feature type="domain" description="Heterokaryon incompatibility" evidence="1">
    <location>
        <begin position="43"/>
        <end position="218"/>
    </location>
</feature>
<dbReference type="InterPro" id="IPR052895">
    <property type="entry name" value="HetReg/Transcr_Mod"/>
</dbReference>
<evidence type="ECO:0000259" key="1">
    <source>
        <dbReference type="Pfam" id="PF06985"/>
    </source>
</evidence>
<evidence type="ECO:0000313" key="3">
    <source>
        <dbReference type="Proteomes" id="UP001287356"/>
    </source>
</evidence>
<dbReference type="PANTHER" id="PTHR24148">
    <property type="entry name" value="ANKYRIN REPEAT DOMAIN-CONTAINING PROTEIN 39 HOMOLOG-RELATED"/>
    <property type="match status" value="1"/>
</dbReference>
<dbReference type="Pfam" id="PF26639">
    <property type="entry name" value="Het-6_barrel"/>
    <property type="match status" value="1"/>
</dbReference>
<organism evidence="2 3">
    <name type="scientific">Lasiosphaeria ovina</name>
    <dbReference type="NCBI Taxonomy" id="92902"/>
    <lineage>
        <taxon>Eukaryota</taxon>
        <taxon>Fungi</taxon>
        <taxon>Dikarya</taxon>
        <taxon>Ascomycota</taxon>
        <taxon>Pezizomycotina</taxon>
        <taxon>Sordariomycetes</taxon>
        <taxon>Sordariomycetidae</taxon>
        <taxon>Sordariales</taxon>
        <taxon>Lasiosphaeriaceae</taxon>
        <taxon>Lasiosphaeria</taxon>
    </lineage>
</organism>
<dbReference type="PANTHER" id="PTHR24148:SF64">
    <property type="entry name" value="HETEROKARYON INCOMPATIBILITY DOMAIN-CONTAINING PROTEIN"/>
    <property type="match status" value="1"/>
</dbReference>
<dbReference type="InterPro" id="IPR010730">
    <property type="entry name" value="HET"/>
</dbReference>
<dbReference type="Proteomes" id="UP001287356">
    <property type="component" value="Unassembled WGS sequence"/>
</dbReference>
<reference evidence="2" key="2">
    <citation type="submission" date="2023-06" db="EMBL/GenBank/DDBJ databases">
        <authorList>
            <consortium name="Lawrence Berkeley National Laboratory"/>
            <person name="Haridas S."/>
            <person name="Hensen N."/>
            <person name="Bonometti L."/>
            <person name="Westerberg I."/>
            <person name="Brannstrom I.O."/>
            <person name="Guillou S."/>
            <person name="Cros-Aarteil S."/>
            <person name="Calhoun S."/>
            <person name="Kuo A."/>
            <person name="Mondo S."/>
            <person name="Pangilinan J."/>
            <person name="Riley R."/>
            <person name="Labutti K."/>
            <person name="Andreopoulos B."/>
            <person name="Lipzen A."/>
            <person name="Chen C."/>
            <person name="Yanf M."/>
            <person name="Daum C."/>
            <person name="Ng V."/>
            <person name="Clum A."/>
            <person name="Steindorff A."/>
            <person name="Ohm R."/>
            <person name="Martin F."/>
            <person name="Silar P."/>
            <person name="Natvig D."/>
            <person name="Lalanne C."/>
            <person name="Gautier V."/>
            <person name="Ament-Velasquez S.L."/>
            <person name="Kruys A."/>
            <person name="Hutchinson M.I."/>
            <person name="Powell A.J."/>
            <person name="Barry K."/>
            <person name="Miller A.N."/>
            <person name="Grigoriev I.V."/>
            <person name="Debuchy R."/>
            <person name="Gladieux P."/>
            <person name="Thoren M.H."/>
            <person name="Johannesson H."/>
        </authorList>
    </citation>
    <scope>NUCLEOTIDE SEQUENCE</scope>
    <source>
        <strain evidence="2">CBS 958.72</strain>
    </source>
</reference>
<proteinExistence type="predicted"/>
<sequence length="614" mass="68001">MSIYKPLERPTSIRLIELLGSARANSPLRCRIRHADLDDSPGYNALSYVWGDESDPGAICCDGVPLPITRSLEAALRHLRLPGKALVLWADAICINQRDTTGEKEVQIPLMGRVYSQAAEVLIWLGEESSLDDPNAAFECAQQLWDRLGPRFDEFKTWRVQYNPVEDFPDFSKVDNVVHDVDAINQHFSIPPADSPGYGALDRLLQLPWFTRAWTFQESFLARSRRFVLGSRGIDGVVMMLVVEALIILNRKTGRSYFTAVGDIMSLSSMVSGQQPMRAAFRDSLVGLLSLRRGAACRFPSDLVYSLLGIHGDSSAICVEYDKPFGQVFGEVVVEHIRNSGSLSVLGQVDVATSDLSTASVPSWVPDWRKVSGHHLFSRVHYDLGEQLYSCTGPSKPRLVCPTEASELHITGVEFDKVLAIIPRKTLDFELVFSQFTSLLNKDGLYEPTGEVPQVAGMRTKCADLDVSLFDKGIGAKRLGPDPELLMEIMSAAVDKSTGAGLHAKLRMMSEDTRPIVTRDGRFGLAPLSVREGDVVCLMLGGEAPLLLRPSAEGLEGKYIFAGECYLHGFMDGEGLIEARNLMYSLYNKADTAWLHRLHEPQPFPFVTAEFCIR</sequence>
<evidence type="ECO:0000313" key="2">
    <source>
        <dbReference type="EMBL" id="KAK3382546.1"/>
    </source>
</evidence>
<keyword evidence="3" id="KW-1185">Reference proteome</keyword>
<gene>
    <name evidence="2" type="ORF">B0T24DRAFT_601948</name>
</gene>
<dbReference type="Pfam" id="PF06985">
    <property type="entry name" value="HET"/>
    <property type="match status" value="1"/>
</dbReference>
<protein>
    <submittedName>
        <fullName evidence="2">Heterokaryon incompatibility protein-domain-containing protein</fullName>
    </submittedName>
</protein>